<evidence type="ECO:0000313" key="2">
    <source>
        <dbReference type="EMBL" id="MBS3648833.1"/>
    </source>
</evidence>
<accession>A0A942E0D4</accession>
<keyword evidence="3" id="KW-1185">Reference proteome</keyword>
<dbReference type="Proteomes" id="UP000680348">
    <property type="component" value="Unassembled WGS sequence"/>
</dbReference>
<feature type="region of interest" description="Disordered" evidence="1">
    <location>
        <begin position="76"/>
        <end position="114"/>
    </location>
</feature>
<gene>
    <name evidence="2" type="ORF">KEU06_09465</name>
</gene>
<dbReference type="RefSeq" id="WP_188254396.1">
    <property type="nucleotide sequence ID" value="NZ_JABVCF010000004.1"/>
</dbReference>
<evidence type="ECO:0000313" key="3">
    <source>
        <dbReference type="Proteomes" id="UP000680348"/>
    </source>
</evidence>
<dbReference type="AlphaFoldDB" id="A0A942E0D4"/>
<dbReference type="EMBL" id="JAGWCR010000004">
    <property type="protein sequence ID" value="MBS3648833.1"/>
    <property type="molecule type" value="Genomic_DNA"/>
</dbReference>
<organism evidence="2 3">
    <name type="scientific">Pseudaminobacter soli</name>
    <name type="common">ex Zhang et al. 2022</name>
    <dbReference type="NCBI Taxonomy" id="2831468"/>
    <lineage>
        <taxon>Bacteria</taxon>
        <taxon>Pseudomonadati</taxon>
        <taxon>Pseudomonadota</taxon>
        <taxon>Alphaproteobacteria</taxon>
        <taxon>Hyphomicrobiales</taxon>
        <taxon>Phyllobacteriaceae</taxon>
        <taxon>Pseudaminobacter</taxon>
    </lineage>
</organism>
<comment type="caution">
    <text evidence="2">The sequence shown here is derived from an EMBL/GenBank/DDBJ whole genome shotgun (WGS) entry which is preliminary data.</text>
</comment>
<proteinExistence type="predicted"/>
<reference evidence="2" key="1">
    <citation type="submission" date="2021-04" db="EMBL/GenBank/DDBJ databases">
        <title>Pseudaminobacter soli sp. nov., isolated from paddy soil contaminated by heavy metals.</title>
        <authorList>
            <person name="Zhang K."/>
        </authorList>
    </citation>
    <scope>NUCLEOTIDE SEQUENCE</scope>
    <source>
        <strain evidence="2">19-2017</strain>
    </source>
</reference>
<name>A0A942E0D4_9HYPH</name>
<evidence type="ECO:0000256" key="1">
    <source>
        <dbReference type="SAM" id="MobiDB-lite"/>
    </source>
</evidence>
<sequence length="114" mass="12564">MSKRVESFLSPADLEAKGEFLFGPQWRGPMSDLLGCDLSLIYRYMTVKVPVPKTFALALEALCGLKRAGEPLPDVAPAEGELTPIARPYKPAKPKRSPQELAERIKVRRAANKA</sequence>
<protein>
    <submittedName>
        <fullName evidence="2">Uncharacterized protein</fullName>
    </submittedName>
</protein>